<dbReference type="PANTHER" id="PTHR34075">
    <property type="entry name" value="BLR3430 PROTEIN"/>
    <property type="match status" value="1"/>
</dbReference>
<gene>
    <name evidence="3" type="ORF">ACFO4E_22905</name>
</gene>
<feature type="domain" description="ChsH2 C-terminal OB-fold" evidence="1">
    <location>
        <begin position="47"/>
        <end position="114"/>
    </location>
</feature>
<dbReference type="Proteomes" id="UP001595923">
    <property type="component" value="Unassembled WGS sequence"/>
</dbReference>
<dbReference type="InterPro" id="IPR012340">
    <property type="entry name" value="NA-bd_OB-fold"/>
</dbReference>
<proteinExistence type="predicted"/>
<evidence type="ECO:0000259" key="2">
    <source>
        <dbReference type="Pfam" id="PF12172"/>
    </source>
</evidence>
<dbReference type="InterPro" id="IPR022002">
    <property type="entry name" value="ChsH2_Znr"/>
</dbReference>
<comment type="caution">
    <text evidence="3">The sequence shown here is derived from an EMBL/GenBank/DDBJ whole genome shotgun (WGS) entry which is preliminary data.</text>
</comment>
<dbReference type="RefSeq" id="WP_378578097.1">
    <property type="nucleotide sequence ID" value="NZ_JBHSFQ010000027.1"/>
</dbReference>
<name>A0ABV9E531_9ACTN</name>
<dbReference type="InterPro" id="IPR052513">
    <property type="entry name" value="Thioester_dehydratase-like"/>
</dbReference>
<evidence type="ECO:0000313" key="4">
    <source>
        <dbReference type="Proteomes" id="UP001595923"/>
    </source>
</evidence>
<evidence type="ECO:0000259" key="1">
    <source>
        <dbReference type="Pfam" id="PF01796"/>
    </source>
</evidence>
<dbReference type="Pfam" id="PF12172">
    <property type="entry name" value="zf-ChsH2"/>
    <property type="match status" value="1"/>
</dbReference>
<keyword evidence="4" id="KW-1185">Reference proteome</keyword>
<protein>
    <submittedName>
        <fullName evidence="3">Zn-ribbon domain-containing OB-fold protein</fullName>
    </submittedName>
</protein>
<organism evidence="3 4">
    <name type="scientific">Nocardiopsis mangrovi</name>
    <dbReference type="NCBI Taxonomy" id="1179818"/>
    <lineage>
        <taxon>Bacteria</taxon>
        <taxon>Bacillati</taxon>
        <taxon>Actinomycetota</taxon>
        <taxon>Actinomycetes</taxon>
        <taxon>Streptosporangiales</taxon>
        <taxon>Nocardiopsidaceae</taxon>
        <taxon>Nocardiopsis</taxon>
    </lineage>
</organism>
<accession>A0ABV9E531</accession>
<dbReference type="PANTHER" id="PTHR34075:SF5">
    <property type="entry name" value="BLR3430 PROTEIN"/>
    <property type="match status" value="1"/>
</dbReference>
<dbReference type="Pfam" id="PF01796">
    <property type="entry name" value="OB_ChsH2_C"/>
    <property type="match status" value="1"/>
</dbReference>
<dbReference type="SUPFAM" id="SSF50249">
    <property type="entry name" value="Nucleic acid-binding proteins"/>
    <property type="match status" value="1"/>
</dbReference>
<reference evidence="4" key="1">
    <citation type="journal article" date="2019" name="Int. J. Syst. Evol. Microbiol.">
        <title>The Global Catalogue of Microorganisms (GCM) 10K type strain sequencing project: providing services to taxonomists for standard genome sequencing and annotation.</title>
        <authorList>
            <consortium name="The Broad Institute Genomics Platform"/>
            <consortium name="The Broad Institute Genome Sequencing Center for Infectious Disease"/>
            <person name="Wu L."/>
            <person name="Ma J."/>
        </authorList>
    </citation>
    <scope>NUCLEOTIDE SEQUENCE [LARGE SCALE GENOMIC DNA]</scope>
    <source>
        <strain evidence="4">XZYJ18</strain>
    </source>
</reference>
<dbReference type="EMBL" id="JBHSFQ010000027">
    <property type="protein sequence ID" value="MFC4564718.1"/>
    <property type="molecule type" value="Genomic_DNA"/>
</dbReference>
<sequence length="128" mass="14193">MPDRDSAVWWRAVRAHTFPLQRCADCAALRHPAREVCARCRSFAWTWTPALGTGTVDSWTTTHRAVHPGFAGLVPYTVLRVRLDDAPGLWCWGGLAEADPGVLRAGLPVRAVFTDADEDLTLIDWAPR</sequence>
<evidence type="ECO:0000313" key="3">
    <source>
        <dbReference type="EMBL" id="MFC4564718.1"/>
    </source>
</evidence>
<feature type="domain" description="ChsH2 rubredoxin-like zinc ribbon" evidence="2">
    <location>
        <begin position="10"/>
        <end position="45"/>
    </location>
</feature>
<dbReference type="InterPro" id="IPR002878">
    <property type="entry name" value="ChsH2_C"/>
</dbReference>